<accession>A0A5B9PGR8</accession>
<dbReference type="KEGG" id="mff:MFFC18_47220"/>
<dbReference type="InterPro" id="IPR027417">
    <property type="entry name" value="P-loop_NTPase"/>
</dbReference>
<dbReference type="InterPro" id="IPR003593">
    <property type="entry name" value="AAA+_ATPase"/>
</dbReference>
<dbReference type="Proteomes" id="UP000322214">
    <property type="component" value="Chromosome"/>
</dbReference>
<dbReference type="SUPFAM" id="SSF52540">
    <property type="entry name" value="P-loop containing nucleoside triphosphate hydrolases"/>
    <property type="match status" value="1"/>
</dbReference>
<evidence type="ECO:0000313" key="6">
    <source>
        <dbReference type="EMBL" id="QEG24799.1"/>
    </source>
</evidence>
<sequence length="493" mass="53693">MNLTERLGELISACFTGIWIESHEHQDAIVEIAQLCRDEGWSFANWDIEQGMTLSGGETSSEAGDPLAAVRSLKALASDDGTAVLVMNNLHRFIGSTEVMQAVQRQLVAGKQNRTILIVLSPVVSIPAELELFVVVEHEMPSRDQLLEIARGIATEETELPTGSELDLVLDAAGGLTRAEAESAFSLSLVRHGRIQPDAIWELKSQMLKKSGLLEMYRGDADFGSLGGLSALKSFYRRALSRSSENVKPRGVMLPSPPGCGKSQFCKALGRETGRPVIILDVGSLMGSLVGQTEQRTRQALRIIDAMAPAIVMLDEIDKAFAGVGGSGQSDSGVSARMFGSFLSWLNDRESDTFVVCTANDVGKLPPEFARAERFDSIFFVDLPSREEKNLIWEQYISVYGLAADQTKPKDDVWTGAEIKAACRLAALLDIPIKAAAQNVVPVAVTSSESIERLRAWARGRCIDAHNGGLYELEFKKGKTKSRRKIKVDPSLN</sequence>
<gene>
    <name evidence="6" type="primary">ftsH3</name>
    <name evidence="6" type="ORF">MFFC18_47220</name>
</gene>
<evidence type="ECO:0000256" key="3">
    <source>
        <dbReference type="ARBA" id="ARBA00038088"/>
    </source>
</evidence>
<evidence type="ECO:0000256" key="2">
    <source>
        <dbReference type="ARBA" id="ARBA00022840"/>
    </source>
</evidence>
<dbReference type="EMBL" id="CP042912">
    <property type="protein sequence ID" value="QEG24799.1"/>
    <property type="molecule type" value="Genomic_DNA"/>
</dbReference>
<feature type="domain" description="AAA+ ATPase" evidence="5">
    <location>
        <begin position="248"/>
        <end position="385"/>
    </location>
</feature>
<dbReference type="PANTHER" id="PTHR42960">
    <property type="entry name" value="YCF46 PROTEIN"/>
    <property type="match status" value="1"/>
</dbReference>
<dbReference type="Pfam" id="PF00004">
    <property type="entry name" value="AAA"/>
    <property type="match status" value="1"/>
</dbReference>
<dbReference type="GO" id="GO:0006508">
    <property type="term" value="P:proteolysis"/>
    <property type="evidence" value="ECO:0007669"/>
    <property type="project" value="UniProtKB-KW"/>
</dbReference>
<dbReference type="GO" id="GO:0016887">
    <property type="term" value="F:ATP hydrolysis activity"/>
    <property type="evidence" value="ECO:0007669"/>
    <property type="project" value="InterPro"/>
</dbReference>
<keyword evidence="1" id="KW-0547">Nucleotide-binding</keyword>
<comment type="similarity">
    <text evidence="3">Belongs to the AAA ATPase family. Highly divergent.</text>
</comment>
<organism evidence="6 7">
    <name type="scientific">Mariniblastus fucicola</name>
    <dbReference type="NCBI Taxonomy" id="980251"/>
    <lineage>
        <taxon>Bacteria</taxon>
        <taxon>Pseudomonadati</taxon>
        <taxon>Planctomycetota</taxon>
        <taxon>Planctomycetia</taxon>
        <taxon>Pirellulales</taxon>
        <taxon>Pirellulaceae</taxon>
        <taxon>Mariniblastus</taxon>
    </lineage>
</organism>
<proteinExistence type="inferred from homology"/>
<dbReference type="OrthoDB" id="9806903at2"/>
<dbReference type="Gene3D" id="3.40.50.300">
    <property type="entry name" value="P-loop containing nucleotide triphosphate hydrolases"/>
    <property type="match status" value="1"/>
</dbReference>
<evidence type="ECO:0000256" key="1">
    <source>
        <dbReference type="ARBA" id="ARBA00022741"/>
    </source>
</evidence>
<name>A0A5B9PGR8_9BACT</name>
<dbReference type="PANTHER" id="PTHR42960:SF1">
    <property type="entry name" value="YCF46 PROTEIN"/>
    <property type="match status" value="1"/>
</dbReference>
<dbReference type="RefSeq" id="WP_075083644.1">
    <property type="nucleotide sequence ID" value="NZ_CP042912.1"/>
</dbReference>
<keyword evidence="6" id="KW-0482">Metalloprotease</keyword>
<keyword evidence="2" id="KW-0067">ATP-binding</keyword>
<dbReference type="GO" id="GO:0008237">
    <property type="term" value="F:metallopeptidase activity"/>
    <property type="evidence" value="ECO:0007669"/>
    <property type="project" value="UniProtKB-KW"/>
</dbReference>
<dbReference type="InterPro" id="IPR003959">
    <property type="entry name" value="ATPase_AAA_core"/>
</dbReference>
<evidence type="ECO:0000256" key="4">
    <source>
        <dbReference type="ARBA" id="ARBA00040480"/>
    </source>
</evidence>
<dbReference type="GO" id="GO:0005524">
    <property type="term" value="F:ATP binding"/>
    <property type="evidence" value="ECO:0007669"/>
    <property type="project" value="UniProtKB-KW"/>
</dbReference>
<evidence type="ECO:0000313" key="7">
    <source>
        <dbReference type="Proteomes" id="UP000322214"/>
    </source>
</evidence>
<keyword evidence="6" id="KW-0645">Protease</keyword>
<reference evidence="6 7" key="1">
    <citation type="submission" date="2019-08" db="EMBL/GenBank/DDBJ databases">
        <title>Deep-cultivation of Planctomycetes and their phenomic and genomic characterization uncovers novel biology.</title>
        <authorList>
            <person name="Wiegand S."/>
            <person name="Jogler M."/>
            <person name="Boedeker C."/>
            <person name="Pinto D."/>
            <person name="Vollmers J."/>
            <person name="Rivas-Marin E."/>
            <person name="Kohn T."/>
            <person name="Peeters S.H."/>
            <person name="Heuer A."/>
            <person name="Rast P."/>
            <person name="Oberbeckmann S."/>
            <person name="Bunk B."/>
            <person name="Jeske O."/>
            <person name="Meyerdierks A."/>
            <person name="Storesund J.E."/>
            <person name="Kallscheuer N."/>
            <person name="Luecker S."/>
            <person name="Lage O.M."/>
            <person name="Pohl T."/>
            <person name="Merkel B.J."/>
            <person name="Hornburger P."/>
            <person name="Mueller R.-W."/>
            <person name="Bruemmer F."/>
            <person name="Labrenz M."/>
            <person name="Spormann A.M."/>
            <person name="Op den Camp H."/>
            <person name="Overmann J."/>
            <person name="Amann R."/>
            <person name="Jetten M.S.M."/>
            <person name="Mascher T."/>
            <person name="Medema M.H."/>
            <person name="Devos D.P."/>
            <person name="Kaster A.-K."/>
            <person name="Ovreas L."/>
            <person name="Rohde M."/>
            <person name="Galperin M.Y."/>
            <person name="Jogler C."/>
        </authorList>
    </citation>
    <scope>NUCLEOTIDE SEQUENCE [LARGE SCALE GENOMIC DNA]</scope>
    <source>
        <strain evidence="6 7">FC18</strain>
    </source>
</reference>
<dbReference type="AlphaFoldDB" id="A0A5B9PGR8"/>
<dbReference type="InterPro" id="IPR052381">
    <property type="entry name" value="AAA_domain_protein"/>
</dbReference>
<dbReference type="SMART" id="SM00382">
    <property type="entry name" value="AAA"/>
    <property type="match status" value="1"/>
</dbReference>
<protein>
    <recommendedName>
        <fullName evidence="4">Uncharacterized AAA domain-containing protein ycf46</fullName>
    </recommendedName>
</protein>
<keyword evidence="7" id="KW-1185">Reference proteome</keyword>
<keyword evidence="6" id="KW-0378">Hydrolase</keyword>
<evidence type="ECO:0000259" key="5">
    <source>
        <dbReference type="SMART" id="SM00382"/>
    </source>
</evidence>
<dbReference type="STRING" id="980251.GCA_001642875_00847"/>